<dbReference type="HOGENOM" id="CLU_1368036_0_0_1"/>
<protein>
    <submittedName>
        <fullName evidence="2 3">Uncharacterized protein</fullName>
    </submittedName>
</protein>
<proteinExistence type="predicted"/>
<evidence type="ECO:0000313" key="3">
    <source>
        <dbReference type="EnsemblPlants" id="KEH17209"/>
    </source>
</evidence>
<reference evidence="2 4" key="1">
    <citation type="journal article" date="2011" name="Nature">
        <title>The Medicago genome provides insight into the evolution of rhizobial symbioses.</title>
        <authorList>
            <person name="Young N.D."/>
            <person name="Debelle F."/>
            <person name="Oldroyd G.E."/>
            <person name="Geurts R."/>
            <person name="Cannon S.B."/>
            <person name="Udvardi M.K."/>
            <person name="Benedito V.A."/>
            <person name="Mayer K.F."/>
            <person name="Gouzy J."/>
            <person name="Schoof H."/>
            <person name="Van de Peer Y."/>
            <person name="Proost S."/>
            <person name="Cook D.R."/>
            <person name="Meyers B.C."/>
            <person name="Spannagl M."/>
            <person name="Cheung F."/>
            <person name="De Mita S."/>
            <person name="Krishnakumar V."/>
            <person name="Gundlach H."/>
            <person name="Zhou S."/>
            <person name="Mudge J."/>
            <person name="Bharti A.K."/>
            <person name="Murray J.D."/>
            <person name="Naoumkina M.A."/>
            <person name="Rosen B."/>
            <person name="Silverstein K.A."/>
            <person name="Tang H."/>
            <person name="Rombauts S."/>
            <person name="Zhao P.X."/>
            <person name="Zhou P."/>
            <person name="Barbe V."/>
            <person name="Bardou P."/>
            <person name="Bechner M."/>
            <person name="Bellec A."/>
            <person name="Berger A."/>
            <person name="Berges H."/>
            <person name="Bidwell S."/>
            <person name="Bisseling T."/>
            <person name="Choisne N."/>
            <person name="Couloux A."/>
            <person name="Denny R."/>
            <person name="Deshpande S."/>
            <person name="Dai X."/>
            <person name="Doyle J.J."/>
            <person name="Dudez A.M."/>
            <person name="Farmer A.D."/>
            <person name="Fouteau S."/>
            <person name="Franken C."/>
            <person name="Gibelin C."/>
            <person name="Gish J."/>
            <person name="Goldstein S."/>
            <person name="Gonzalez A.J."/>
            <person name="Green P.J."/>
            <person name="Hallab A."/>
            <person name="Hartog M."/>
            <person name="Hua A."/>
            <person name="Humphray S.J."/>
            <person name="Jeong D.H."/>
            <person name="Jing Y."/>
            <person name="Jocker A."/>
            <person name="Kenton S.M."/>
            <person name="Kim D.J."/>
            <person name="Klee K."/>
            <person name="Lai H."/>
            <person name="Lang C."/>
            <person name="Lin S."/>
            <person name="Macmil S.L."/>
            <person name="Magdelenat G."/>
            <person name="Matthews L."/>
            <person name="McCorrison J."/>
            <person name="Monaghan E.L."/>
            <person name="Mun J.H."/>
            <person name="Najar F.Z."/>
            <person name="Nicholson C."/>
            <person name="Noirot C."/>
            <person name="O'Bleness M."/>
            <person name="Paule C.R."/>
            <person name="Poulain J."/>
            <person name="Prion F."/>
            <person name="Qin B."/>
            <person name="Qu C."/>
            <person name="Retzel E.F."/>
            <person name="Riddle C."/>
            <person name="Sallet E."/>
            <person name="Samain S."/>
            <person name="Samson N."/>
            <person name="Sanders I."/>
            <person name="Saurat O."/>
            <person name="Scarpelli C."/>
            <person name="Schiex T."/>
            <person name="Segurens B."/>
            <person name="Severin A.J."/>
            <person name="Sherrier D.J."/>
            <person name="Shi R."/>
            <person name="Sims S."/>
            <person name="Singer S.R."/>
            <person name="Sinharoy S."/>
            <person name="Sterck L."/>
            <person name="Viollet A."/>
            <person name="Wang B.B."/>
            <person name="Wang K."/>
            <person name="Wang M."/>
            <person name="Wang X."/>
            <person name="Warfsmann J."/>
            <person name="Weissenbach J."/>
            <person name="White D.D."/>
            <person name="White J.D."/>
            <person name="Wiley G.B."/>
            <person name="Wincker P."/>
            <person name="Xing Y."/>
            <person name="Yang L."/>
            <person name="Yao Z."/>
            <person name="Ying F."/>
            <person name="Zhai J."/>
            <person name="Zhou L."/>
            <person name="Zuber A."/>
            <person name="Denarie J."/>
            <person name="Dixon R.A."/>
            <person name="May G.D."/>
            <person name="Schwartz D.C."/>
            <person name="Rogers J."/>
            <person name="Quetier F."/>
            <person name="Town C.D."/>
            <person name="Roe B.A."/>
        </authorList>
    </citation>
    <scope>NUCLEOTIDE SEQUENCE [LARGE SCALE GENOMIC DNA]</scope>
    <source>
        <strain evidence="2">A17</strain>
        <strain evidence="3 4">cv. Jemalong A17</strain>
    </source>
</reference>
<dbReference type="AlphaFoldDB" id="A0A072TI17"/>
<sequence length="200" mass="22221">MNVDAAAGGALMNKTYTGAYALIEDMTQNHYQWTSERIITDVTPTPSKKEEGMYQVSTLDHLSAKDDALLQKFDKLSASVVTPAPVSQPCEFSGILGHNGVDYQLGSVTESPEQKFYNKTPKNPFGQQTTPPGYANNQRVPQKSSLEILLEKYVMDQSKQFQELKNQTGFLNDSLVKLTSQVDSIDTYTKKQCPKGRSNK</sequence>
<reference evidence="3" key="3">
    <citation type="submission" date="2015-06" db="UniProtKB">
        <authorList>
            <consortium name="EnsemblPlants"/>
        </authorList>
    </citation>
    <scope>IDENTIFICATION</scope>
    <source>
        <strain evidence="3">cv. Jemalong A17</strain>
    </source>
</reference>
<evidence type="ECO:0000313" key="2">
    <source>
        <dbReference type="EMBL" id="KEH17209.1"/>
    </source>
</evidence>
<evidence type="ECO:0000313" key="4">
    <source>
        <dbReference type="Proteomes" id="UP000002051"/>
    </source>
</evidence>
<evidence type="ECO:0000256" key="1">
    <source>
        <dbReference type="SAM" id="MobiDB-lite"/>
    </source>
</evidence>
<name>A0A072TI17_MEDTR</name>
<reference evidence="2 4" key="2">
    <citation type="journal article" date="2014" name="BMC Genomics">
        <title>An improved genome release (version Mt4.0) for the model legume Medicago truncatula.</title>
        <authorList>
            <person name="Tang H."/>
            <person name="Krishnakumar V."/>
            <person name="Bidwell S."/>
            <person name="Rosen B."/>
            <person name="Chan A."/>
            <person name="Zhou S."/>
            <person name="Gentzbittel L."/>
            <person name="Childs K.L."/>
            <person name="Yandell M."/>
            <person name="Gundlach H."/>
            <person name="Mayer K.F."/>
            <person name="Schwartz D.C."/>
            <person name="Town C.D."/>
        </authorList>
    </citation>
    <scope>GENOME REANNOTATION</scope>
    <source>
        <strain evidence="2">A17</strain>
        <strain evidence="3 4">cv. Jemalong A17</strain>
    </source>
</reference>
<dbReference type="EMBL" id="KL402756">
    <property type="protein sequence ID" value="KEH17209.1"/>
    <property type="molecule type" value="Genomic_DNA"/>
</dbReference>
<feature type="region of interest" description="Disordered" evidence="1">
    <location>
        <begin position="120"/>
        <end position="140"/>
    </location>
</feature>
<feature type="compositionally biased region" description="Polar residues" evidence="1">
    <location>
        <begin position="125"/>
        <end position="140"/>
    </location>
</feature>
<dbReference type="Proteomes" id="UP000002051">
    <property type="component" value="Unassembled WGS sequence"/>
</dbReference>
<organism evidence="2 4">
    <name type="scientific">Medicago truncatula</name>
    <name type="common">Barrel medic</name>
    <name type="synonym">Medicago tribuloides</name>
    <dbReference type="NCBI Taxonomy" id="3880"/>
    <lineage>
        <taxon>Eukaryota</taxon>
        <taxon>Viridiplantae</taxon>
        <taxon>Streptophyta</taxon>
        <taxon>Embryophyta</taxon>
        <taxon>Tracheophyta</taxon>
        <taxon>Spermatophyta</taxon>
        <taxon>Magnoliopsida</taxon>
        <taxon>eudicotyledons</taxon>
        <taxon>Gunneridae</taxon>
        <taxon>Pentapetalae</taxon>
        <taxon>rosids</taxon>
        <taxon>fabids</taxon>
        <taxon>Fabales</taxon>
        <taxon>Fabaceae</taxon>
        <taxon>Papilionoideae</taxon>
        <taxon>50 kb inversion clade</taxon>
        <taxon>NPAAA clade</taxon>
        <taxon>Hologalegina</taxon>
        <taxon>IRL clade</taxon>
        <taxon>Trifolieae</taxon>
        <taxon>Medicago</taxon>
    </lineage>
</organism>
<keyword evidence="4" id="KW-1185">Reference proteome</keyword>
<dbReference type="EnsemblPlants" id="KEH17209">
    <property type="protein sequence ID" value="KEH17209"/>
    <property type="gene ID" value="MTR_0031s0030"/>
</dbReference>
<gene>
    <name evidence="2" type="ORF">MTR_0031s0030</name>
</gene>
<accession>A0A072TI17</accession>